<dbReference type="SUPFAM" id="SSF51395">
    <property type="entry name" value="FMN-linked oxidoreductases"/>
    <property type="match status" value="1"/>
</dbReference>
<dbReference type="CDD" id="cd02932">
    <property type="entry name" value="OYE_YqiM_FMN"/>
    <property type="match status" value="1"/>
</dbReference>
<dbReference type="GO" id="GO:0003959">
    <property type="term" value="F:NADPH dehydrogenase activity"/>
    <property type="evidence" value="ECO:0007669"/>
    <property type="project" value="InterPro"/>
</dbReference>
<dbReference type="Proteomes" id="UP000799640">
    <property type="component" value="Unassembled WGS sequence"/>
</dbReference>
<reference evidence="3" key="1">
    <citation type="journal article" date="2020" name="Stud. Mycol.">
        <title>101 Dothideomycetes genomes: a test case for predicting lifestyles and emergence of pathogens.</title>
        <authorList>
            <person name="Haridas S."/>
            <person name="Albert R."/>
            <person name="Binder M."/>
            <person name="Bloem J."/>
            <person name="Labutti K."/>
            <person name="Salamov A."/>
            <person name="Andreopoulos B."/>
            <person name="Baker S."/>
            <person name="Barry K."/>
            <person name="Bills G."/>
            <person name="Bluhm B."/>
            <person name="Cannon C."/>
            <person name="Castanera R."/>
            <person name="Culley D."/>
            <person name="Daum C."/>
            <person name="Ezra D."/>
            <person name="Gonzalez J."/>
            <person name="Henrissat B."/>
            <person name="Kuo A."/>
            <person name="Liang C."/>
            <person name="Lipzen A."/>
            <person name="Lutzoni F."/>
            <person name="Magnuson J."/>
            <person name="Mondo S."/>
            <person name="Nolan M."/>
            <person name="Ohm R."/>
            <person name="Pangilinan J."/>
            <person name="Park H.-J."/>
            <person name="Ramirez L."/>
            <person name="Alfaro M."/>
            <person name="Sun H."/>
            <person name="Tritt A."/>
            <person name="Yoshinaga Y."/>
            <person name="Zwiers L.-H."/>
            <person name="Turgeon B."/>
            <person name="Goodwin S."/>
            <person name="Spatafora J."/>
            <person name="Crous P."/>
            <person name="Grigoriev I."/>
        </authorList>
    </citation>
    <scope>NUCLEOTIDE SEQUENCE</scope>
    <source>
        <strain evidence="3">CBS 262.69</strain>
    </source>
</reference>
<accession>A0A6G1I1T4</accession>
<dbReference type="PANTHER" id="PTHR43303">
    <property type="entry name" value="NADPH DEHYDROGENASE C23G7.10C-RELATED"/>
    <property type="match status" value="1"/>
</dbReference>
<dbReference type="EMBL" id="ML996691">
    <property type="protein sequence ID" value="KAF2402273.1"/>
    <property type="molecule type" value="Genomic_DNA"/>
</dbReference>
<evidence type="ECO:0000259" key="2">
    <source>
        <dbReference type="Pfam" id="PF00724"/>
    </source>
</evidence>
<protein>
    <submittedName>
        <fullName evidence="3">FMN-linked oxidoreductase</fullName>
    </submittedName>
</protein>
<dbReference type="OrthoDB" id="72788at2759"/>
<evidence type="ECO:0000256" key="1">
    <source>
        <dbReference type="SAM" id="MobiDB-lite"/>
    </source>
</evidence>
<dbReference type="AlphaFoldDB" id="A0A6G1I1T4"/>
<gene>
    <name evidence="3" type="ORF">EJ06DRAFT_528380</name>
</gene>
<feature type="compositionally biased region" description="Polar residues" evidence="1">
    <location>
        <begin position="1"/>
        <end position="11"/>
    </location>
</feature>
<keyword evidence="4" id="KW-1185">Reference proteome</keyword>
<feature type="domain" description="NADH:flavin oxidoreductase/NADH oxidase N-terminal" evidence="2">
    <location>
        <begin position="41"/>
        <end position="429"/>
    </location>
</feature>
<evidence type="ECO:0000313" key="4">
    <source>
        <dbReference type="Proteomes" id="UP000799640"/>
    </source>
</evidence>
<dbReference type="Gene3D" id="3.20.20.70">
    <property type="entry name" value="Aldolase class I"/>
    <property type="match status" value="1"/>
</dbReference>
<proteinExistence type="predicted"/>
<sequence>MPPSTSTSAENVPSPATPYFTPTHAQSPGTPVSPSASTPTLLTPLTHRSVTLKNRIVVAPMCQYSTAPSGPQIGALTDYHIATLGHYALKGAALVFVEATGVQPNGRISPNCPGLWSDAQIEGLRRVADFCHAQGALCGIQLAHAGRKASTAAPWVAGRAGKPSIRAPAEVGGWPKDVVGPMGGVEEAWDLKGESEEGGYYPPRQLSEAEIKELVGDWAAAAKRAVQAGVDVIEIHGAHGYLVHQFLSPITNRRTDRYGGSLENRSRLLFEIIEAVRGVIPESMPLWLRLSATEWMEESDLAKKLGSWDLPSTIEVAKRLPNAGIDLLDVSSGGNHPKQSINMFDSRDYQTRMAGEIRKAVREAGKELLIGAVGLITEAEQARDIVQEEAREAEALTDAKGKEPRADVVLVARQFMREPEWVLRVAHELGVDVAWPSQFLRVRFGGKNIKRAAAL</sequence>
<name>A0A6G1I1T4_9PEZI</name>
<dbReference type="GO" id="GO:0010181">
    <property type="term" value="F:FMN binding"/>
    <property type="evidence" value="ECO:0007669"/>
    <property type="project" value="InterPro"/>
</dbReference>
<dbReference type="GO" id="GO:0050661">
    <property type="term" value="F:NADP binding"/>
    <property type="evidence" value="ECO:0007669"/>
    <property type="project" value="InterPro"/>
</dbReference>
<feature type="region of interest" description="Disordered" evidence="1">
    <location>
        <begin position="1"/>
        <end position="41"/>
    </location>
</feature>
<dbReference type="InterPro" id="IPR013785">
    <property type="entry name" value="Aldolase_TIM"/>
</dbReference>
<dbReference type="InterPro" id="IPR044152">
    <property type="entry name" value="YqjM-like"/>
</dbReference>
<feature type="compositionally biased region" description="Low complexity" evidence="1">
    <location>
        <begin position="27"/>
        <end position="41"/>
    </location>
</feature>
<dbReference type="Pfam" id="PF00724">
    <property type="entry name" value="Oxidored_FMN"/>
    <property type="match status" value="1"/>
</dbReference>
<dbReference type="InterPro" id="IPR001155">
    <property type="entry name" value="OxRdtase_FMN_N"/>
</dbReference>
<dbReference type="PANTHER" id="PTHR43303:SF2">
    <property type="entry name" value="INDOLEAMINE 2,3-DIOXYGENASE PYRROLE 2,3-DIOXYGENASE (AFU_ORTHOLOGUE AFUA_5G01450"/>
    <property type="match status" value="1"/>
</dbReference>
<organism evidence="3 4">
    <name type="scientific">Trichodelitschia bisporula</name>
    <dbReference type="NCBI Taxonomy" id="703511"/>
    <lineage>
        <taxon>Eukaryota</taxon>
        <taxon>Fungi</taxon>
        <taxon>Dikarya</taxon>
        <taxon>Ascomycota</taxon>
        <taxon>Pezizomycotina</taxon>
        <taxon>Dothideomycetes</taxon>
        <taxon>Dothideomycetes incertae sedis</taxon>
        <taxon>Phaeotrichales</taxon>
        <taxon>Phaeotrichaceae</taxon>
        <taxon>Trichodelitschia</taxon>
    </lineage>
</organism>
<evidence type="ECO:0000313" key="3">
    <source>
        <dbReference type="EMBL" id="KAF2402273.1"/>
    </source>
</evidence>